<dbReference type="PROSITE" id="PS50847">
    <property type="entry name" value="GRAM_POS_ANCHORING"/>
    <property type="match status" value="1"/>
</dbReference>
<protein>
    <submittedName>
        <fullName evidence="7">LPXTG-motif cell wall-anchored protein</fullName>
    </submittedName>
</protein>
<evidence type="ECO:0000313" key="7">
    <source>
        <dbReference type="EMBL" id="MBM7643391.1"/>
    </source>
</evidence>
<proteinExistence type="predicted"/>
<reference evidence="7 8" key="1">
    <citation type="submission" date="2021-01" db="EMBL/GenBank/DDBJ databases">
        <title>Genomic Encyclopedia of Type Strains, Phase IV (KMG-IV): sequencing the most valuable type-strain genomes for metagenomic binning, comparative biology and taxonomic classification.</title>
        <authorList>
            <person name="Goeker M."/>
        </authorList>
    </citation>
    <scope>NUCLEOTIDE SEQUENCE [LARGE SCALE GENOMIC DNA]</scope>
    <source>
        <strain evidence="7 8">DSM 27382</strain>
    </source>
</reference>
<comment type="caution">
    <text evidence="7">The sequence shown here is derived from an EMBL/GenBank/DDBJ whole genome shotgun (WGS) entry which is preliminary data.</text>
</comment>
<sequence length="91" mass="9671">MSESISESVSESISESTSESVSESVNESISETPVTPSHHLSTSAEATTKTAERLPSTGEDDSNLLPLAGAGLLFASLFARRRKKDDNQDDN</sequence>
<dbReference type="RefSeq" id="WP_338058064.1">
    <property type="nucleotide sequence ID" value="NZ_JAFBEH010000041.1"/>
</dbReference>
<feature type="domain" description="Gram-positive cocci surface proteins LPxTG" evidence="6">
    <location>
        <begin position="54"/>
        <end position="91"/>
    </location>
</feature>
<keyword evidence="2" id="KW-0964">Secreted</keyword>
<keyword evidence="4" id="KW-0572">Peptidoglycan-anchor</keyword>
<feature type="region of interest" description="Disordered" evidence="5">
    <location>
        <begin position="1"/>
        <end position="65"/>
    </location>
</feature>
<evidence type="ECO:0000256" key="4">
    <source>
        <dbReference type="ARBA" id="ARBA00023088"/>
    </source>
</evidence>
<feature type="compositionally biased region" description="Low complexity" evidence="5">
    <location>
        <begin position="1"/>
        <end position="31"/>
    </location>
</feature>
<accession>A0ABS2PTY5</accession>
<gene>
    <name evidence="7" type="ORF">JOC28_001699</name>
</gene>
<keyword evidence="8" id="KW-1185">Reference proteome</keyword>
<evidence type="ECO:0000256" key="3">
    <source>
        <dbReference type="ARBA" id="ARBA00022729"/>
    </source>
</evidence>
<keyword evidence="3" id="KW-0732">Signal</keyword>
<dbReference type="Pfam" id="PF00746">
    <property type="entry name" value="Gram_pos_anchor"/>
    <property type="match status" value="1"/>
</dbReference>
<dbReference type="Proteomes" id="UP000697472">
    <property type="component" value="Unassembled WGS sequence"/>
</dbReference>
<evidence type="ECO:0000313" key="8">
    <source>
        <dbReference type="Proteomes" id="UP000697472"/>
    </source>
</evidence>
<name>A0ABS2PTY5_9STRE</name>
<keyword evidence="1" id="KW-0134">Cell wall</keyword>
<dbReference type="EMBL" id="JAFBEH010000041">
    <property type="protein sequence ID" value="MBM7643391.1"/>
    <property type="molecule type" value="Genomic_DNA"/>
</dbReference>
<dbReference type="NCBIfam" id="TIGR01167">
    <property type="entry name" value="LPXTG_anchor"/>
    <property type="match status" value="1"/>
</dbReference>
<dbReference type="InterPro" id="IPR019931">
    <property type="entry name" value="LPXTG_anchor"/>
</dbReference>
<evidence type="ECO:0000256" key="5">
    <source>
        <dbReference type="SAM" id="MobiDB-lite"/>
    </source>
</evidence>
<organism evidence="7 8">
    <name type="scientific">Streptococcus loxodontisalivarius</name>
    <dbReference type="NCBI Taxonomy" id="1349415"/>
    <lineage>
        <taxon>Bacteria</taxon>
        <taxon>Bacillati</taxon>
        <taxon>Bacillota</taxon>
        <taxon>Bacilli</taxon>
        <taxon>Lactobacillales</taxon>
        <taxon>Streptococcaceae</taxon>
        <taxon>Streptococcus</taxon>
    </lineage>
</organism>
<evidence type="ECO:0000256" key="1">
    <source>
        <dbReference type="ARBA" id="ARBA00022512"/>
    </source>
</evidence>
<evidence type="ECO:0000256" key="2">
    <source>
        <dbReference type="ARBA" id="ARBA00022525"/>
    </source>
</evidence>
<evidence type="ECO:0000259" key="6">
    <source>
        <dbReference type="PROSITE" id="PS50847"/>
    </source>
</evidence>